<dbReference type="EC" id="3.8.1.5" evidence="3"/>
<dbReference type="STRING" id="1297617.IB211_02538"/>
<dbReference type="GO" id="GO:0016020">
    <property type="term" value="C:membrane"/>
    <property type="evidence" value="ECO:0007669"/>
    <property type="project" value="TreeGrafter"/>
</dbReference>
<evidence type="ECO:0000313" key="4">
    <source>
        <dbReference type="EMBL" id="PVY54616.1"/>
    </source>
</evidence>
<dbReference type="eggNOG" id="COG0596">
    <property type="taxonomic scope" value="Bacteria"/>
</dbReference>
<organism evidence="3 5">
    <name type="scientific">Intestinimonas butyriciproducens</name>
    <dbReference type="NCBI Taxonomy" id="1297617"/>
    <lineage>
        <taxon>Bacteria</taxon>
        <taxon>Bacillati</taxon>
        <taxon>Bacillota</taxon>
        <taxon>Clostridia</taxon>
        <taxon>Eubacteriales</taxon>
        <taxon>Intestinimonas</taxon>
    </lineage>
</organism>
<dbReference type="SUPFAM" id="SSF53474">
    <property type="entry name" value="alpha/beta-Hydrolases"/>
    <property type="match status" value="1"/>
</dbReference>
<accession>A0A0S2W6F0</accession>
<reference evidence="3 5" key="1">
    <citation type="journal article" date="2015" name="Nat. Commun.">
        <title>Production of butyrate from lysine and the Amadori product fructoselysine by a human gut commensal.</title>
        <authorList>
            <person name="Bui T.P."/>
            <person name="Ritari J."/>
            <person name="Boeren S."/>
            <person name="de Waard P."/>
            <person name="Plugge C.M."/>
            <person name="de Vos W.M."/>
        </authorList>
    </citation>
    <scope>NUCLEOTIDE SEQUENCE [LARGE SCALE GENOMIC DNA]</scope>
    <source>
        <strain evidence="3 5">AF211</strain>
    </source>
</reference>
<dbReference type="GO" id="GO:0018786">
    <property type="term" value="F:haloalkane dehalogenase activity"/>
    <property type="evidence" value="ECO:0007669"/>
    <property type="project" value="UniProtKB-EC"/>
</dbReference>
<dbReference type="KEGG" id="ibu:IB211_02538"/>
<dbReference type="InterPro" id="IPR000073">
    <property type="entry name" value="AB_hydrolase_1"/>
</dbReference>
<dbReference type="InterPro" id="IPR050266">
    <property type="entry name" value="AB_hydrolase_sf"/>
</dbReference>
<dbReference type="PANTHER" id="PTHR43798">
    <property type="entry name" value="MONOACYLGLYCEROL LIPASE"/>
    <property type="match status" value="1"/>
</dbReference>
<evidence type="ECO:0000313" key="5">
    <source>
        <dbReference type="Proteomes" id="UP000064844"/>
    </source>
</evidence>
<sequence>MNCSAFQIKTFKAYDGAEIHYVDVGSGQPMIYVCGFGSTIASQAPFIDAMRSRGRIIVLDQRAFGTTPATGEMGVHQSARDVKALMEALELPHVVLYGYSMGAAVTFSYISQFGTAGLSKIILGDMSPKLINEGDWALGLYQGHYTRSMYEKDLELIRTDYKRFALIVAEGLLFQNSPQHARNFTGTADEIRARILNKRNDPIAQGLIQGMVDITEEHMAANYEYWSTMAGSDFRTVLPEIDVPVLILYADPGSGYSPATAAYMKSQLPNAALMPIYGCTHMAASENPMQWRGCIAAFAYS</sequence>
<dbReference type="InterPro" id="IPR029058">
    <property type="entry name" value="AB_hydrolase_fold"/>
</dbReference>
<reference evidence="5" key="2">
    <citation type="submission" date="2015-04" db="EMBL/GenBank/DDBJ databases">
        <title>A butyrogenic pathway from the amino acid lysine in a human gut commensal.</title>
        <authorList>
            <person name="de Vos W.M."/>
            <person name="Bui N.T.P."/>
            <person name="Plugge C.M."/>
            <person name="Ritari J."/>
        </authorList>
    </citation>
    <scope>NUCLEOTIDE SEQUENCE [LARGE SCALE GENOMIC DNA]</scope>
    <source>
        <strain evidence="5">AF211</strain>
    </source>
</reference>
<gene>
    <name evidence="4" type="ORF">C7373_10530</name>
    <name evidence="3" type="ORF">IB211_02538</name>
</gene>
<dbReference type="RefSeq" id="WP_058118236.1">
    <property type="nucleotide sequence ID" value="NZ_CAMREZ010000005.1"/>
</dbReference>
<dbReference type="EMBL" id="CP011307">
    <property type="protein sequence ID" value="ALP94929.1"/>
    <property type="molecule type" value="Genomic_DNA"/>
</dbReference>
<dbReference type="Proteomes" id="UP000245778">
    <property type="component" value="Unassembled WGS sequence"/>
</dbReference>
<proteinExistence type="predicted"/>
<dbReference type="Gene3D" id="3.40.50.1820">
    <property type="entry name" value="alpha/beta hydrolase"/>
    <property type="match status" value="1"/>
</dbReference>
<dbReference type="Proteomes" id="UP000064844">
    <property type="component" value="Chromosome"/>
</dbReference>
<evidence type="ECO:0000259" key="2">
    <source>
        <dbReference type="Pfam" id="PF00561"/>
    </source>
</evidence>
<feature type="domain" description="AB hydrolase-1" evidence="2">
    <location>
        <begin position="29"/>
        <end position="288"/>
    </location>
</feature>
<evidence type="ECO:0000313" key="6">
    <source>
        <dbReference type="Proteomes" id="UP000245778"/>
    </source>
</evidence>
<dbReference type="AlphaFoldDB" id="A0A0S2W6F0"/>
<protein>
    <submittedName>
        <fullName evidence="3">Alpha/beta hydrolase fold</fullName>
        <ecNumber evidence="3">3.8.1.5</ecNumber>
    </submittedName>
    <submittedName>
        <fullName evidence="4">Pimeloyl-ACP methyl ester carboxylesterase</fullName>
    </submittedName>
</protein>
<keyword evidence="5" id="KW-1185">Reference proteome</keyword>
<evidence type="ECO:0000313" key="3">
    <source>
        <dbReference type="EMBL" id="ALP94929.1"/>
    </source>
</evidence>
<evidence type="ECO:0000256" key="1">
    <source>
        <dbReference type="ARBA" id="ARBA00022801"/>
    </source>
</evidence>
<dbReference type="OrthoDB" id="9773293at2"/>
<reference evidence="4 6" key="3">
    <citation type="submission" date="2018-04" db="EMBL/GenBank/DDBJ databases">
        <title>Genomic Encyclopedia of Type Strains, Phase IV (KMG-IV): sequencing the most valuable type-strain genomes for metagenomic binning, comparative biology and taxonomic classification.</title>
        <authorList>
            <person name="Goeker M."/>
        </authorList>
    </citation>
    <scope>NUCLEOTIDE SEQUENCE [LARGE SCALE GENOMIC DNA]</scope>
    <source>
        <strain evidence="4 6">DSM 26588</strain>
    </source>
</reference>
<dbReference type="PANTHER" id="PTHR43798:SF31">
    <property type="entry name" value="AB HYDROLASE SUPERFAMILY PROTEIN YCLE"/>
    <property type="match status" value="1"/>
</dbReference>
<keyword evidence="1 3" id="KW-0378">Hydrolase</keyword>
<dbReference type="GeneID" id="93230029"/>
<dbReference type="EMBL" id="QEKK01000005">
    <property type="protein sequence ID" value="PVY54616.1"/>
    <property type="molecule type" value="Genomic_DNA"/>
</dbReference>
<name>A0A0S2W6F0_9FIRM</name>
<dbReference type="Pfam" id="PF00561">
    <property type="entry name" value="Abhydrolase_1"/>
    <property type="match status" value="1"/>
</dbReference>